<gene>
    <name evidence="1" type="ORF">M2283_009602</name>
</gene>
<comment type="caution">
    <text evidence="1">The sequence shown here is derived from an EMBL/GenBank/DDBJ whole genome shotgun (WGS) entry which is preliminary data.</text>
</comment>
<protein>
    <recommendedName>
        <fullName evidence="3">Transposase</fullName>
    </recommendedName>
</protein>
<name>A0ABT6M163_9ACTN</name>
<evidence type="ECO:0008006" key="3">
    <source>
        <dbReference type="Google" id="ProtNLM"/>
    </source>
</evidence>
<sequence length="30" mass="3424">MTTTLVVGKWEKAIDRERLRTQLDAGYQSG</sequence>
<evidence type="ECO:0000313" key="2">
    <source>
        <dbReference type="Proteomes" id="UP001160499"/>
    </source>
</evidence>
<accession>A0ABT6M163</accession>
<dbReference type="Proteomes" id="UP001160499">
    <property type="component" value="Unassembled WGS sequence"/>
</dbReference>
<organism evidence="1 2">
    <name type="scientific">Streptomyces pseudovenezuelae</name>
    <dbReference type="NCBI Taxonomy" id="67350"/>
    <lineage>
        <taxon>Bacteria</taxon>
        <taxon>Bacillati</taxon>
        <taxon>Actinomycetota</taxon>
        <taxon>Actinomycetes</taxon>
        <taxon>Kitasatosporales</taxon>
        <taxon>Streptomycetaceae</taxon>
        <taxon>Streptomyces</taxon>
        <taxon>Streptomyces aurantiacus group</taxon>
    </lineage>
</organism>
<proteinExistence type="predicted"/>
<keyword evidence="2" id="KW-1185">Reference proteome</keyword>
<dbReference type="EMBL" id="JARXVH010000031">
    <property type="protein sequence ID" value="MDH6222253.1"/>
    <property type="molecule type" value="Genomic_DNA"/>
</dbReference>
<reference evidence="1 2" key="1">
    <citation type="submission" date="2023-04" db="EMBL/GenBank/DDBJ databases">
        <title>Forest soil microbial communities from Buena Vista Peninsula, Colon Province, Panama.</title>
        <authorList>
            <person name="Bouskill N."/>
        </authorList>
    </citation>
    <scope>NUCLEOTIDE SEQUENCE [LARGE SCALE GENOMIC DNA]</scope>
    <source>
        <strain evidence="1 2">GGS1</strain>
    </source>
</reference>
<evidence type="ECO:0000313" key="1">
    <source>
        <dbReference type="EMBL" id="MDH6222253.1"/>
    </source>
</evidence>